<dbReference type="Proteomes" id="UP001592530">
    <property type="component" value="Unassembled WGS sequence"/>
</dbReference>
<reference evidence="1 2" key="1">
    <citation type="submission" date="2024-09" db="EMBL/GenBank/DDBJ databases">
        <authorList>
            <person name="Lee S.D."/>
        </authorList>
    </citation>
    <scope>NUCLEOTIDE SEQUENCE [LARGE SCALE GENOMIC DNA]</scope>
    <source>
        <strain evidence="1 2">N1-3</strain>
    </source>
</reference>
<accession>A0ABV6XD42</accession>
<sequence>MTLPHQLYAEAVAYVDGPGGPYAPDDWFTERGTDGRLMATFVYRSTEPPTGQREAAAGDQVVNGQAWPHGVELYWDSVDGWQYAGLTDQDGDVDFYEPLPVDKLASPAALRAVLVPLLDGREDDLPTSTEQWQQPQAMTLLQILESGSYA</sequence>
<dbReference type="RefSeq" id="WP_380559334.1">
    <property type="nucleotide sequence ID" value="NZ_JBHEZY010000024.1"/>
</dbReference>
<name>A0ABV6XD42_9ACTN</name>
<evidence type="ECO:0000313" key="2">
    <source>
        <dbReference type="Proteomes" id="UP001592530"/>
    </source>
</evidence>
<dbReference type="EMBL" id="JBHEZY010000024">
    <property type="protein sequence ID" value="MFC1435973.1"/>
    <property type="molecule type" value="Genomic_DNA"/>
</dbReference>
<gene>
    <name evidence="1" type="ORF">ACEZDB_35610</name>
</gene>
<proteinExistence type="predicted"/>
<evidence type="ECO:0000313" key="1">
    <source>
        <dbReference type="EMBL" id="MFC1435973.1"/>
    </source>
</evidence>
<protein>
    <recommendedName>
        <fullName evidence="3">Immunity protein Imm1</fullName>
    </recommendedName>
</protein>
<organism evidence="1 2">
    <name type="scientific">Streptacidiphilus alkalitolerans</name>
    <dbReference type="NCBI Taxonomy" id="3342712"/>
    <lineage>
        <taxon>Bacteria</taxon>
        <taxon>Bacillati</taxon>
        <taxon>Actinomycetota</taxon>
        <taxon>Actinomycetes</taxon>
        <taxon>Kitasatosporales</taxon>
        <taxon>Streptomycetaceae</taxon>
        <taxon>Streptacidiphilus</taxon>
    </lineage>
</organism>
<evidence type="ECO:0008006" key="3">
    <source>
        <dbReference type="Google" id="ProtNLM"/>
    </source>
</evidence>
<comment type="caution">
    <text evidence="1">The sequence shown here is derived from an EMBL/GenBank/DDBJ whole genome shotgun (WGS) entry which is preliminary data.</text>
</comment>